<comment type="caution">
    <text evidence="3">The sequence shown here is derived from an EMBL/GenBank/DDBJ whole genome shotgun (WGS) entry which is preliminary data.</text>
</comment>
<dbReference type="AlphaFoldDB" id="A0AA44IX69"/>
<evidence type="ECO:0000313" key="3">
    <source>
        <dbReference type="EMBL" id="NRF18188.1"/>
    </source>
</evidence>
<name>A0AA44IX69_9HYPH</name>
<dbReference type="Proteomes" id="UP001155820">
    <property type="component" value="Unassembled WGS sequence"/>
</dbReference>
<gene>
    <name evidence="3" type="ORF">FOB26_03410</name>
</gene>
<dbReference type="EMBL" id="JABRWM010000005">
    <property type="protein sequence ID" value="NRF18188.1"/>
    <property type="molecule type" value="Genomic_DNA"/>
</dbReference>
<feature type="domain" description="DipZ thioredoxin-like C-terminal" evidence="2">
    <location>
        <begin position="58"/>
        <end position="94"/>
    </location>
</feature>
<geneLocation type="plasmid" evidence="3">
    <name>unnamed5</name>
</geneLocation>
<proteinExistence type="predicted"/>
<feature type="region of interest" description="Disordered" evidence="1">
    <location>
        <begin position="1"/>
        <end position="53"/>
    </location>
</feature>
<sequence>MASCSPFASAGGGRPSRSSSRPGGLGRSRPSFQRTLCSSPSHTGKTGFWTRSGRWRRDGQRLKQLGRQSGEVHECTFEIELLYPGAQAFAFTFG</sequence>
<evidence type="ECO:0000256" key="1">
    <source>
        <dbReference type="SAM" id="MobiDB-lite"/>
    </source>
</evidence>
<dbReference type="Pfam" id="PF17991">
    <property type="entry name" value="Thioredoxin_10"/>
    <property type="match status" value="1"/>
</dbReference>
<keyword evidence="4" id="KW-1185">Reference proteome</keyword>
<evidence type="ECO:0000259" key="2">
    <source>
        <dbReference type="Pfam" id="PF17991"/>
    </source>
</evidence>
<keyword evidence="3" id="KW-0614">Plasmid</keyword>
<dbReference type="InterPro" id="IPR041017">
    <property type="entry name" value="Thioredoxin_10"/>
</dbReference>
<accession>A0AA44IX69</accession>
<feature type="compositionally biased region" description="Polar residues" evidence="1">
    <location>
        <begin position="32"/>
        <end position="44"/>
    </location>
</feature>
<organism evidence="3 4">
    <name type="scientific">Agrobacterium pusense</name>
    <dbReference type="NCBI Taxonomy" id="648995"/>
    <lineage>
        <taxon>Bacteria</taxon>
        <taxon>Pseudomonadati</taxon>
        <taxon>Pseudomonadota</taxon>
        <taxon>Alphaproteobacteria</taxon>
        <taxon>Hyphomicrobiales</taxon>
        <taxon>Rhizobiaceae</taxon>
        <taxon>Rhizobium/Agrobacterium group</taxon>
        <taxon>Agrobacterium</taxon>
    </lineage>
</organism>
<protein>
    <recommendedName>
        <fullName evidence="2">DipZ thioredoxin-like C-terminal domain-containing protein</fullName>
    </recommendedName>
</protein>
<evidence type="ECO:0000313" key="4">
    <source>
        <dbReference type="Proteomes" id="UP001155820"/>
    </source>
</evidence>
<feature type="compositionally biased region" description="Low complexity" evidence="1">
    <location>
        <begin position="15"/>
        <end position="31"/>
    </location>
</feature>
<reference evidence="3" key="1">
    <citation type="submission" date="2019-07" db="EMBL/GenBank/DDBJ databases">
        <title>FDA dAtabase for Regulatory Grade micrObial Sequences (FDA-ARGOS): Supporting development and validation of Infectious Disease Dx tests.</title>
        <authorList>
            <person name="Bachman M."/>
            <person name="Young C."/>
            <person name="Tallon L."/>
            <person name="Sadzewicz L."/>
            <person name="Vavikolanu K."/>
            <person name="Mehta A."/>
            <person name="Aluvathingal J."/>
            <person name="Nadendla S."/>
            <person name="Nandy P."/>
            <person name="Geyer C."/>
            <person name="Yan Y."/>
            <person name="Sichtig H."/>
        </authorList>
    </citation>
    <scope>NUCLEOTIDE SEQUENCE</scope>
    <source>
        <strain evidence="3">FDAARGOS_618</strain>
        <plasmid evidence="3">unnamed5</plasmid>
    </source>
</reference>